<dbReference type="OrthoDB" id="4499262at2759"/>
<keyword evidence="2" id="KW-0812">Transmembrane</keyword>
<feature type="signal peptide" evidence="3">
    <location>
        <begin position="1"/>
        <end position="20"/>
    </location>
</feature>
<name>A0A9P9EX15_9HYPO</name>
<organism evidence="4 5">
    <name type="scientific">Dactylonectria estremocensis</name>
    <dbReference type="NCBI Taxonomy" id="1079267"/>
    <lineage>
        <taxon>Eukaryota</taxon>
        <taxon>Fungi</taxon>
        <taxon>Dikarya</taxon>
        <taxon>Ascomycota</taxon>
        <taxon>Pezizomycotina</taxon>
        <taxon>Sordariomycetes</taxon>
        <taxon>Hypocreomycetidae</taxon>
        <taxon>Hypocreales</taxon>
        <taxon>Nectriaceae</taxon>
        <taxon>Dactylonectria</taxon>
    </lineage>
</organism>
<keyword evidence="5" id="KW-1185">Reference proteome</keyword>
<accession>A0A9P9EX15</accession>
<evidence type="ECO:0008006" key="6">
    <source>
        <dbReference type="Google" id="ProtNLM"/>
    </source>
</evidence>
<keyword evidence="2" id="KW-1133">Transmembrane helix</keyword>
<reference evidence="4" key="1">
    <citation type="journal article" date="2021" name="Nat. Commun.">
        <title>Genetic determinants of endophytism in the Arabidopsis root mycobiome.</title>
        <authorList>
            <person name="Mesny F."/>
            <person name="Miyauchi S."/>
            <person name="Thiergart T."/>
            <person name="Pickel B."/>
            <person name="Atanasova L."/>
            <person name="Karlsson M."/>
            <person name="Huettel B."/>
            <person name="Barry K.W."/>
            <person name="Haridas S."/>
            <person name="Chen C."/>
            <person name="Bauer D."/>
            <person name="Andreopoulos W."/>
            <person name="Pangilinan J."/>
            <person name="LaButti K."/>
            <person name="Riley R."/>
            <person name="Lipzen A."/>
            <person name="Clum A."/>
            <person name="Drula E."/>
            <person name="Henrissat B."/>
            <person name="Kohler A."/>
            <person name="Grigoriev I.V."/>
            <person name="Martin F.M."/>
            <person name="Hacquard S."/>
        </authorList>
    </citation>
    <scope>NUCLEOTIDE SEQUENCE</scope>
    <source>
        <strain evidence="4">MPI-CAGE-AT-0021</strain>
    </source>
</reference>
<feature type="region of interest" description="Disordered" evidence="1">
    <location>
        <begin position="394"/>
        <end position="427"/>
    </location>
</feature>
<comment type="caution">
    <text evidence="4">The sequence shown here is derived from an EMBL/GenBank/DDBJ whole genome shotgun (WGS) entry which is preliminary data.</text>
</comment>
<gene>
    <name evidence="4" type="ORF">B0J13DRAFT_621263</name>
</gene>
<evidence type="ECO:0000256" key="2">
    <source>
        <dbReference type="SAM" id="Phobius"/>
    </source>
</evidence>
<evidence type="ECO:0000256" key="3">
    <source>
        <dbReference type="SAM" id="SignalP"/>
    </source>
</evidence>
<feature type="region of interest" description="Disordered" evidence="1">
    <location>
        <begin position="326"/>
        <end position="346"/>
    </location>
</feature>
<dbReference type="EMBL" id="JAGMUU010000007">
    <property type="protein sequence ID" value="KAH7149395.1"/>
    <property type="molecule type" value="Genomic_DNA"/>
</dbReference>
<protein>
    <recommendedName>
        <fullName evidence="6">Disintegrin domain-containing protein</fullName>
    </recommendedName>
</protein>
<keyword evidence="2" id="KW-0472">Membrane</keyword>
<feature type="region of interest" description="Disordered" evidence="1">
    <location>
        <begin position="267"/>
        <end position="287"/>
    </location>
</feature>
<feature type="transmembrane region" description="Helical" evidence="2">
    <location>
        <begin position="235"/>
        <end position="257"/>
    </location>
</feature>
<evidence type="ECO:0000313" key="4">
    <source>
        <dbReference type="EMBL" id="KAH7149395.1"/>
    </source>
</evidence>
<evidence type="ECO:0000256" key="1">
    <source>
        <dbReference type="SAM" id="MobiDB-lite"/>
    </source>
</evidence>
<keyword evidence="3" id="KW-0732">Signal</keyword>
<proteinExistence type="predicted"/>
<sequence length="427" mass="44238">MRLIFHLLPACALTLGLAAAQMHERYGSLPIAPNGLLPRFVLDKSNPVAKRADVDCGEDKHSCLDVGFGDECCDNDSYCYVNRSGRARCCAIGSNCSDDSACNSTAYFCTRTVTASGTATVREGCCGRKCPETSLFLCPSSLGGNCCQYGAECRAGGRCASTQSASKTASLTPIEEGCTTSQHRCADGNGCCDDWQHCTEVSSTGYCAAGNPSASISVVPNPDDGDAGLSTGAKAGIGVGAVLGTSIIVGALTWLCISKRRQRQRTLSRQSAGLDGSGGGQESAAPGALDAMTDISGTDHSRVRQGLTQDYFGPDAVHGPFTEMVTSASTSPGNARAVPGRPQGPGDITAPVEIDSTVKEATPGNGFLSPMTPMTNSSIVPTPQSEIVQGRFELCGSDGAPPERRHSSLVPTPQESPILAPVQRPEQ</sequence>
<dbReference type="Proteomes" id="UP000717696">
    <property type="component" value="Unassembled WGS sequence"/>
</dbReference>
<dbReference type="AlphaFoldDB" id="A0A9P9EX15"/>
<evidence type="ECO:0000313" key="5">
    <source>
        <dbReference type="Proteomes" id="UP000717696"/>
    </source>
</evidence>
<feature type="chain" id="PRO_5040445466" description="Disintegrin domain-containing protein" evidence="3">
    <location>
        <begin position="21"/>
        <end position="427"/>
    </location>
</feature>